<keyword evidence="6 8" id="KW-0234">DNA repair</keyword>
<keyword evidence="1 8" id="KW-0158">Chromosome</keyword>
<dbReference type="OrthoDB" id="10251642at2759"/>
<dbReference type="PANTHER" id="PTHR13980:SF15">
    <property type="entry name" value="FACT COMPLEX SUBUNIT SPT16"/>
    <property type="match status" value="1"/>
</dbReference>
<feature type="domain" description="FACT complex subunit SPT16 middle" evidence="10">
    <location>
        <begin position="320"/>
        <end position="466"/>
    </location>
</feature>
<evidence type="ECO:0000256" key="3">
    <source>
        <dbReference type="ARBA" id="ARBA00022763"/>
    </source>
</evidence>
<dbReference type="PANTHER" id="PTHR13980">
    <property type="entry name" value="CDC68 RELATED"/>
    <property type="match status" value="1"/>
</dbReference>
<dbReference type="GO" id="GO:0035101">
    <property type="term" value="C:FACT complex"/>
    <property type="evidence" value="ECO:0007669"/>
    <property type="project" value="UniProtKB-UniRule"/>
</dbReference>
<comment type="similarity">
    <text evidence="8">Belongs to the peptidase M24 family. SPT16 subfamily.</text>
</comment>
<dbReference type="EMBL" id="MVGT01001586">
    <property type="protein sequence ID" value="OVA11650.1"/>
    <property type="molecule type" value="Genomic_DNA"/>
</dbReference>
<dbReference type="GO" id="GO:0006368">
    <property type="term" value="P:transcription elongation by RNA polymerase II"/>
    <property type="evidence" value="ECO:0007669"/>
    <property type="project" value="TreeGrafter"/>
</dbReference>
<dbReference type="Gene3D" id="3.40.350.10">
    <property type="entry name" value="Creatinase/prolidase N-terminal domain"/>
    <property type="match status" value="1"/>
</dbReference>
<dbReference type="GO" id="GO:0006260">
    <property type="term" value="P:DNA replication"/>
    <property type="evidence" value="ECO:0007669"/>
    <property type="project" value="UniProtKB-KW"/>
</dbReference>
<evidence type="ECO:0000313" key="11">
    <source>
        <dbReference type="EMBL" id="OVA11650.1"/>
    </source>
</evidence>
<dbReference type="InParanoid" id="A0A200QMD5"/>
<organism evidence="11 12">
    <name type="scientific">Macleaya cordata</name>
    <name type="common">Five-seeded plume-poppy</name>
    <name type="synonym">Bocconia cordata</name>
    <dbReference type="NCBI Taxonomy" id="56857"/>
    <lineage>
        <taxon>Eukaryota</taxon>
        <taxon>Viridiplantae</taxon>
        <taxon>Streptophyta</taxon>
        <taxon>Embryophyta</taxon>
        <taxon>Tracheophyta</taxon>
        <taxon>Spermatophyta</taxon>
        <taxon>Magnoliopsida</taxon>
        <taxon>Ranunculales</taxon>
        <taxon>Papaveraceae</taxon>
        <taxon>Papaveroideae</taxon>
        <taxon>Macleaya</taxon>
    </lineage>
</organism>
<comment type="function">
    <text evidence="8">Component of the FACT complex, a general chromatin factor that acts to reorganize nucleosomes. The FACT complex is involved in multiple processes that require DNA as a template such as mRNA elongation, DNA replication and DNA repair. During transcription elongation the FACT complex acts as a histone chaperone that both destabilizes and restores nucleosomal structure. It facilitates the passage of RNA polymerase II and transcription by promoting the dissociation of one histone H2A-H2B dimer from the nucleosome, then subsequently promotes the reestablishment of the nucleosome following the passage of RNA polymerase II.</text>
</comment>
<dbReference type="InterPro" id="IPR040258">
    <property type="entry name" value="Spt16"/>
</dbReference>
<keyword evidence="7 8" id="KW-0539">Nucleus</keyword>
<dbReference type="Gene3D" id="2.30.29.150">
    <property type="match status" value="1"/>
</dbReference>
<evidence type="ECO:0000256" key="2">
    <source>
        <dbReference type="ARBA" id="ARBA00022705"/>
    </source>
</evidence>
<evidence type="ECO:0000256" key="5">
    <source>
        <dbReference type="ARBA" id="ARBA00023163"/>
    </source>
</evidence>
<accession>A0A200QMD5</accession>
<sequence length="525" mass="58947">MYVNDGKGNASRGGNGILINRDMFREHLKFFYTHWIEHKTDCWGSSDALVFATPAQDIDTNSFTLQRWLYGWTFPNTIIVFMGEQIHYLCSQKKAAMLESLIIDTKDAVGAETVMHKNDKKFDGSGIIDVILQSIHKCREHGSPIVVYIAGESPEVSELFYMKDETESIYVKKAALLTSRVMESFVVLKLKAVVGKEGKISHSSLMNDTIAVIEEPPKIGINLKSINVDKCYPPIFLSGGKFDIKPSASSNDEDLYYGSRGVIICAIGSDYNWYCSNVARTYLIDANTMQRKAYRVLLNAQMAEGPEFAPNLTKSAGSRIGVEFSESNLSLNANNGKLVNERIVFNVSLGFQDLQAQTNDPKTEKFSLKEFSDACSLKVEPIVTEACSSKPNLRTNNYNQDMLAGVGSKTGDGGERATLVSQEKLQLAGTKFGTIQLFDLCIRPAFERQGRRLAATLEADVNGFRYSTKLDQIIEIIYRNVKHAIFYESEKKNITLLHFHLHNHIMMGNKKTKEVQFYYEVRDVV</sequence>
<evidence type="ECO:0000256" key="6">
    <source>
        <dbReference type="ARBA" id="ARBA00023204"/>
    </source>
</evidence>
<dbReference type="SUPFAM" id="SSF55920">
    <property type="entry name" value="Creatinase/aminopeptidase"/>
    <property type="match status" value="1"/>
</dbReference>
<feature type="domain" description="FACT complex subunit SPT16 N-terminal lobe" evidence="9">
    <location>
        <begin position="19"/>
        <end position="176"/>
    </location>
</feature>
<dbReference type="GO" id="GO:0006281">
    <property type="term" value="P:DNA repair"/>
    <property type="evidence" value="ECO:0007669"/>
    <property type="project" value="UniProtKB-UniRule"/>
</dbReference>
<protein>
    <recommendedName>
        <fullName evidence="8">FACT complex subunit</fullName>
    </recommendedName>
</protein>
<dbReference type="OMA" id="HFWGLGH"/>
<dbReference type="STRING" id="56857.A0A200QMD5"/>
<comment type="subunit">
    <text evidence="8">Component of the FACT complex.</text>
</comment>
<evidence type="ECO:0000313" key="12">
    <source>
        <dbReference type="Proteomes" id="UP000195402"/>
    </source>
</evidence>
<dbReference type="Proteomes" id="UP000195402">
    <property type="component" value="Unassembled WGS sequence"/>
</dbReference>
<dbReference type="SMART" id="SM01285">
    <property type="entry name" value="FACT-Spt16_Nlob"/>
    <property type="match status" value="1"/>
</dbReference>
<keyword evidence="4 8" id="KW-0805">Transcription regulation</keyword>
<keyword evidence="12" id="KW-1185">Reference proteome</keyword>
<dbReference type="GO" id="GO:0031491">
    <property type="term" value="F:nucleosome binding"/>
    <property type="evidence" value="ECO:0007669"/>
    <property type="project" value="TreeGrafter"/>
</dbReference>
<dbReference type="InterPro" id="IPR029149">
    <property type="entry name" value="Creatin/AminoP/Spt16_N"/>
</dbReference>
<dbReference type="InterPro" id="IPR036005">
    <property type="entry name" value="Creatinase/aminopeptidase-like"/>
</dbReference>
<dbReference type="Pfam" id="PF00557">
    <property type="entry name" value="Peptidase_M24"/>
    <property type="match status" value="1"/>
</dbReference>
<keyword evidence="2 8" id="KW-0235">DNA replication</keyword>
<dbReference type="Gene3D" id="3.90.230.10">
    <property type="entry name" value="Creatinase/methionine aminopeptidase superfamily"/>
    <property type="match status" value="1"/>
</dbReference>
<dbReference type="InterPro" id="IPR056595">
    <property type="entry name" value="Fact-SPT16_PH"/>
</dbReference>
<keyword evidence="5 8" id="KW-0804">Transcription</keyword>
<evidence type="ECO:0000259" key="9">
    <source>
        <dbReference type="SMART" id="SM01285"/>
    </source>
</evidence>
<proteinExistence type="inferred from homology"/>
<evidence type="ECO:0000256" key="8">
    <source>
        <dbReference type="RuleBase" id="RU367052"/>
    </source>
</evidence>
<evidence type="ECO:0000256" key="7">
    <source>
        <dbReference type="ARBA" id="ARBA00023242"/>
    </source>
</evidence>
<gene>
    <name evidence="11" type="ORF">BVC80_8997g27</name>
</gene>
<keyword evidence="3 8" id="KW-0227">DNA damage</keyword>
<dbReference type="AlphaFoldDB" id="A0A200QMD5"/>
<dbReference type="InterPro" id="IPR000994">
    <property type="entry name" value="Pept_M24"/>
</dbReference>
<dbReference type="InterPro" id="IPR029148">
    <property type="entry name" value="FACT-SPT16_Nlobe"/>
</dbReference>
<reference evidence="11 12" key="1">
    <citation type="journal article" date="2017" name="Mol. Plant">
        <title>The Genome of Medicinal Plant Macleaya cordata Provides New Insights into Benzylisoquinoline Alkaloids Metabolism.</title>
        <authorList>
            <person name="Liu X."/>
            <person name="Liu Y."/>
            <person name="Huang P."/>
            <person name="Ma Y."/>
            <person name="Qing Z."/>
            <person name="Tang Q."/>
            <person name="Cao H."/>
            <person name="Cheng P."/>
            <person name="Zheng Y."/>
            <person name="Yuan Z."/>
            <person name="Zhou Y."/>
            <person name="Liu J."/>
            <person name="Tang Z."/>
            <person name="Zhuo Y."/>
            <person name="Zhang Y."/>
            <person name="Yu L."/>
            <person name="Huang J."/>
            <person name="Yang P."/>
            <person name="Peng Q."/>
            <person name="Zhang J."/>
            <person name="Jiang W."/>
            <person name="Zhang Z."/>
            <person name="Lin K."/>
            <person name="Ro D.K."/>
            <person name="Chen X."/>
            <person name="Xiong X."/>
            <person name="Shang Y."/>
            <person name="Huang S."/>
            <person name="Zeng J."/>
        </authorList>
    </citation>
    <scope>NUCLEOTIDE SEQUENCE [LARGE SCALE GENOMIC DNA]</scope>
    <source>
        <strain evidence="12">cv. BLH2017</strain>
        <tissue evidence="11">Root</tissue>
    </source>
</reference>
<evidence type="ECO:0000256" key="4">
    <source>
        <dbReference type="ARBA" id="ARBA00023015"/>
    </source>
</evidence>
<evidence type="ECO:0000256" key="1">
    <source>
        <dbReference type="ARBA" id="ARBA00022454"/>
    </source>
</evidence>
<dbReference type="Pfam" id="PF24824">
    <property type="entry name" value="PH_SPT16"/>
    <property type="match status" value="1"/>
</dbReference>
<name>A0A200QMD5_MACCD</name>
<evidence type="ECO:0000259" key="10">
    <source>
        <dbReference type="SMART" id="SM01286"/>
    </source>
</evidence>
<comment type="caution">
    <text evidence="11">The sequence shown here is derived from an EMBL/GenBank/DDBJ whole genome shotgun (WGS) entry which is preliminary data.</text>
</comment>
<comment type="subcellular location">
    <subcellularLocation>
        <location evidence="8">Nucleus</location>
    </subcellularLocation>
    <subcellularLocation>
        <location evidence="8">Chromosome</location>
    </subcellularLocation>
</comment>
<dbReference type="SMART" id="SM01286">
    <property type="entry name" value="SPT16"/>
    <property type="match status" value="1"/>
</dbReference>
<dbReference type="Pfam" id="PF14826">
    <property type="entry name" value="FACT-Spt16_Nlob"/>
    <property type="match status" value="1"/>
</dbReference>
<dbReference type="InterPro" id="IPR013953">
    <property type="entry name" value="FACT_SPT16_M"/>
</dbReference>